<proteinExistence type="predicted"/>
<organism evidence="2 3">
    <name type="scientific">Stappia taiwanensis</name>
    <dbReference type="NCBI Taxonomy" id="992267"/>
    <lineage>
        <taxon>Bacteria</taxon>
        <taxon>Pseudomonadati</taxon>
        <taxon>Pseudomonadota</taxon>
        <taxon>Alphaproteobacteria</taxon>
        <taxon>Hyphomicrobiales</taxon>
        <taxon>Stappiaceae</taxon>
        <taxon>Stappia</taxon>
    </lineage>
</organism>
<dbReference type="InterPro" id="IPR021736">
    <property type="entry name" value="DUF3305"/>
</dbReference>
<evidence type="ECO:0000313" key="2">
    <source>
        <dbReference type="EMBL" id="MBA4610165.1"/>
    </source>
</evidence>
<sequence>MQREVSLSFGIVLERKPATSRWTDWVWSVPEVIVEAPETDGWREIEARGEMRRYLSAPHRLTLHHKMVEAYDSNIETGEPCLWVLLNEVDGPEDPGWRVAAITADPHQAIGFLDSGEGLVERVPMPRAVIAWMAEYLKSLPEAPAFRKRQRDRMPDEVEVFGKTPIFEAPAGKVPARGGAGKEGEEPT</sequence>
<dbReference type="Pfam" id="PF11749">
    <property type="entry name" value="DUF3305"/>
    <property type="match status" value="1"/>
</dbReference>
<evidence type="ECO:0000256" key="1">
    <source>
        <dbReference type="SAM" id="MobiDB-lite"/>
    </source>
</evidence>
<protein>
    <submittedName>
        <fullName evidence="2">DUF3305 domain-containing protein</fullName>
    </submittedName>
</protein>
<evidence type="ECO:0000313" key="3">
    <source>
        <dbReference type="Proteomes" id="UP000559404"/>
    </source>
</evidence>
<dbReference type="AlphaFoldDB" id="A0A838XHV2"/>
<dbReference type="EMBL" id="JACEON010000001">
    <property type="protein sequence ID" value="MBA4610165.1"/>
    <property type="molecule type" value="Genomic_DNA"/>
</dbReference>
<reference evidence="2 3" key="1">
    <citation type="submission" date="2020-07" db="EMBL/GenBank/DDBJ databases">
        <authorList>
            <person name="Li M."/>
        </authorList>
    </citation>
    <scope>NUCLEOTIDE SEQUENCE [LARGE SCALE GENOMIC DNA]</scope>
    <source>
        <strain evidence="2 3">DSM 23284</strain>
    </source>
</reference>
<reference evidence="2 3" key="2">
    <citation type="submission" date="2020-08" db="EMBL/GenBank/DDBJ databases">
        <title>Stappia taiwanensis sp. nov., isolated from a coastal thermal spring.</title>
        <authorList>
            <person name="Kampfer P."/>
        </authorList>
    </citation>
    <scope>NUCLEOTIDE SEQUENCE [LARGE SCALE GENOMIC DNA]</scope>
    <source>
        <strain evidence="2 3">DSM 23284</strain>
    </source>
</reference>
<keyword evidence="3" id="KW-1185">Reference proteome</keyword>
<dbReference type="Proteomes" id="UP000559404">
    <property type="component" value="Unassembled WGS sequence"/>
</dbReference>
<dbReference type="RefSeq" id="WP_181758356.1">
    <property type="nucleotide sequence ID" value="NZ_BMCR01000001.1"/>
</dbReference>
<comment type="caution">
    <text evidence="2">The sequence shown here is derived from an EMBL/GenBank/DDBJ whole genome shotgun (WGS) entry which is preliminary data.</text>
</comment>
<name>A0A838XHV2_9HYPH</name>
<gene>
    <name evidence="2" type="ORF">H1W37_00765</name>
</gene>
<accession>A0A838XHV2</accession>
<feature type="region of interest" description="Disordered" evidence="1">
    <location>
        <begin position="169"/>
        <end position="188"/>
    </location>
</feature>